<dbReference type="SMART" id="SM00938">
    <property type="entry name" value="P-II"/>
    <property type="match status" value="1"/>
</dbReference>
<name>A0A369AP60_9FIRM</name>
<organism evidence="2 3">
    <name type="scientific">Anaerobacterium chartisolvens</name>
    <dbReference type="NCBI Taxonomy" id="1297424"/>
    <lineage>
        <taxon>Bacteria</taxon>
        <taxon>Bacillati</taxon>
        <taxon>Bacillota</taxon>
        <taxon>Clostridia</taxon>
        <taxon>Eubacteriales</taxon>
        <taxon>Oscillospiraceae</taxon>
        <taxon>Anaerobacterium</taxon>
    </lineage>
</organism>
<dbReference type="PROSITE" id="PS51343">
    <property type="entry name" value="PII_GLNB_DOM"/>
    <property type="match status" value="1"/>
</dbReference>
<dbReference type="Proteomes" id="UP000253034">
    <property type="component" value="Unassembled WGS sequence"/>
</dbReference>
<evidence type="ECO:0000256" key="1">
    <source>
        <dbReference type="PIRSR" id="PIRSR602187-50"/>
    </source>
</evidence>
<dbReference type="GO" id="GO:0030234">
    <property type="term" value="F:enzyme regulator activity"/>
    <property type="evidence" value="ECO:0007669"/>
    <property type="project" value="InterPro"/>
</dbReference>
<evidence type="ECO:0000313" key="3">
    <source>
        <dbReference type="Proteomes" id="UP000253034"/>
    </source>
</evidence>
<dbReference type="RefSeq" id="WP_207659281.1">
    <property type="nucleotide sequence ID" value="NZ_QPJT01000031.1"/>
</dbReference>
<dbReference type="Gene3D" id="3.30.70.120">
    <property type="match status" value="1"/>
</dbReference>
<comment type="caution">
    <text evidence="2">The sequence shown here is derived from an EMBL/GenBank/DDBJ whole genome shotgun (WGS) entry which is preliminary data.</text>
</comment>
<feature type="modified residue" description="O-UMP-tyrosine" evidence="1">
    <location>
        <position position="61"/>
    </location>
</feature>
<keyword evidence="1" id="KW-0597">Phosphoprotein</keyword>
<reference evidence="2 3" key="1">
    <citation type="submission" date="2018-07" db="EMBL/GenBank/DDBJ databases">
        <title>Genomic Encyclopedia of Type Strains, Phase IV (KMG-IV): sequencing the most valuable type-strain genomes for metagenomic binning, comparative biology and taxonomic classification.</title>
        <authorList>
            <person name="Goeker M."/>
        </authorList>
    </citation>
    <scope>NUCLEOTIDE SEQUENCE [LARGE SCALE GENOMIC DNA]</scope>
    <source>
        <strain evidence="2 3">DSM 27016</strain>
    </source>
</reference>
<dbReference type="AlphaFoldDB" id="A0A369AP60"/>
<dbReference type="EMBL" id="QPJT01000031">
    <property type="protein sequence ID" value="RCX09987.1"/>
    <property type="molecule type" value="Genomic_DNA"/>
</dbReference>
<accession>A0A369AP60</accession>
<dbReference type="InterPro" id="IPR002187">
    <property type="entry name" value="N-reg_PII"/>
</dbReference>
<gene>
    <name evidence="2" type="ORF">DFR58_13131</name>
</gene>
<dbReference type="GO" id="GO:0006808">
    <property type="term" value="P:regulation of nitrogen utilization"/>
    <property type="evidence" value="ECO:0007669"/>
    <property type="project" value="InterPro"/>
</dbReference>
<keyword evidence="3" id="KW-1185">Reference proteome</keyword>
<proteinExistence type="predicted"/>
<evidence type="ECO:0000313" key="2">
    <source>
        <dbReference type="EMBL" id="RCX09987.1"/>
    </source>
</evidence>
<sequence>MNLNELTVNDSYKLIITIVKKGTASKVVGATKKAGAKGGTILLGRGTAAKNVYLEILGINYDVEKEVILTFVKHEMAEEILQVIVAEAQLNKPGKGISFIVNISKLAGIFHLLKTH</sequence>
<dbReference type="InterPro" id="IPR011322">
    <property type="entry name" value="N-reg_PII-like_a/b"/>
</dbReference>
<protein>
    <submittedName>
        <fullName evidence="2">Nitrogen regulatory protein P-II family</fullName>
    </submittedName>
</protein>
<dbReference type="SUPFAM" id="SSF54913">
    <property type="entry name" value="GlnB-like"/>
    <property type="match status" value="1"/>
</dbReference>
<dbReference type="Pfam" id="PF00543">
    <property type="entry name" value="P-II"/>
    <property type="match status" value="1"/>
</dbReference>
<dbReference type="InterPro" id="IPR015867">
    <property type="entry name" value="N-reg_PII/ATP_PRibTrfase_C"/>
</dbReference>